<name>A0A9D9HI78_9SPIR</name>
<keyword evidence="2" id="KW-0547">Nucleotide-binding</keyword>
<organism evidence="8 9">
    <name type="scientific">Candidatus Avitreponema avistercoris</name>
    <dbReference type="NCBI Taxonomy" id="2840705"/>
    <lineage>
        <taxon>Bacteria</taxon>
        <taxon>Pseudomonadati</taxon>
        <taxon>Spirochaetota</taxon>
        <taxon>Spirochaetia</taxon>
        <taxon>Spirochaetales</taxon>
        <taxon>Candidatus Avitreponema</taxon>
    </lineage>
</organism>
<dbReference type="Proteomes" id="UP000823616">
    <property type="component" value="Unassembled WGS sequence"/>
</dbReference>
<evidence type="ECO:0000313" key="8">
    <source>
        <dbReference type="EMBL" id="MBO8451142.1"/>
    </source>
</evidence>
<evidence type="ECO:0000256" key="3">
    <source>
        <dbReference type="ARBA" id="ARBA00022840"/>
    </source>
</evidence>
<reference evidence="8" key="1">
    <citation type="submission" date="2020-10" db="EMBL/GenBank/DDBJ databases">
        <authorList>
            <person name="Gilroy R."/>
        </authorList>
    </citation>
    <scope>NUCLEOTIDE SEQUENCE</scope>
    <source>
        <strain evidence="8">B3-4054</strain>
    </source>
</reference>
<evidence type="ECO:0000256" key="5">
    <source>
        <dbReference type="ARBA" id="ARBA00024227"/>
    </source>
</evidence>
<keyword evidence="4" id="KW-0092">Biotin</keyword>
<dbReference type="GO" id="GO:0005524">
    <property type="term" value="F:ATP binding"/>
    <property type="evidence" value="ECO:0007669"/>
    <property type="project" value="UniProtKB-KW"/>
</dbReference>
<accession>A0A9D9HI78</accession>
<dbReference type="SUPFAM" id="SSF50037">
    <property type="entry name" value="C-terminal domain of transcriptional repressors"/>
    <property type="match status" value="1"/>
</dbReference>
<comment type="catalytic activity">
    <reaction evidence="6">
        <text>biotin + L-lysyl-[protein] + ATP = N(6)-biotinyl-L-lysyl-[protein] + AMP + diphosphate + H(+)</text>
        <dbReference type="Rhea" id="RHEA:11756"/>
        <dbReference type="Rhea" id="RHEA-COMP:9752"/>
        <dbReference type="Rhea" id="RHEA-COMP:10505"/>
        <dbReference type="ChEBI" id="CHEBI:15378"/>
        <dbReference type="ChEBI" id="CHEBI:29969"/>
        <dbReference type="ChEBI" id="CHEBI:30616"/>
        <dbReference type="ChEBI" id="CHEBI:33019"/>
        <dbReference type="ChEBI" id="CHEBI:57586"/>
        <dbReference type="ChEBI" id="CHEBI:83144"/>
        <dbReference type="ChEBI" id="CHEBI:456215"/>
        <dbReference type="EC" id="6.3.4.15"/>
    </reaction>
</comment>
<dbReference type="InterPro" id="IPR004408">
    <property type="entry name" value="Biotin_CoA_COase_ligase"/>
</dbReference>
<dbReference type="AlphaFoldDB" id="A0A9D9HI78"/>
<evidence type="ECO:0000256" key="2">
    <source>
        <dbReference type="ARBA" id="ARBA00022741"/>
    </source>
</evidence>
<dbReference type="InterPro" id="IPR008988">
    <property type="entry name" value="Transcriptional_repressor_C"/>
</dbReference>
<evidence type="ECO:0000313" key="9">
    <source>
        <dbReference type="Proteomes" id="UP000823616"/>
    </source>
</evidence>
<comment type="caution">
    <text evidence="8">The sequence shown here is derived from an EMBL/GenBank/DDBJ whole genome shotgun (WGS) entry which is preliminary data.</text>
</comment>
<dbReference type="Gene3D" id="2.30.30.100">
    <property type="match status" value="1"/>
</dbReference>
<dbReference type="EC" id="6.3.4.15" evidence="5"/>
<protein>
    <recommendedName>
        <fullName evidence="5">biotin--[biotin carboxyl-carrier protein] ligase</fullName>
        <ecNumber evidence="5">6.3.4.15</ecNumber>
    </recommendedName>
</protein>
<keyword evidence="3" id="KW-0067">ATP-binding</keyword>
<dbReference type="InterPro" id="IPR003142">
    <property type="entry name" value="BPL_C"/>
</dbReference>
<dbReference type="Pfam" id="PF02237">
    <property type="entry name" value="BPL_C"/>
    <property type="match status" value="1"/>
</dbReference>
<sequence length="287" mass="30761">MSKENRTGNPADIRNPFGAPVFYQAETGSTMDDAREIVHRFTAEGIPVAEGTVAAAGFQHGGRGRIPARKWDSPPGENLICTTILHFPPPACITLRTGLAVAETFARFLPAGAGDVEIKWPNDVLCAGRKLAGILCESDGRFVYAGTGLNIGQREFPPEIRDKASSLALLAGGKPVPSVREVMEEFLACMQKVLRPDFPWKEALSARLYKKNRPAFFFPGQAEGPSPYTAIPAVLPDTAVSGILRGVQEDGGLILETNGGLRVFYSGELRFPESDGGSSSTLQRSGT</sequence>
<dbReference type="CDD" id="cd16442">
    <property type="entry name" value="BPL"/>
    <property type="match status" value="1"/>
</dbReference>
<dbReference type="SUPFAM" id="SSF55681">
    <property type="entry name" value="Class II aaRS and biotin synthetases"/>
    <property type="match status" value="1"/>
</dbReference>
<dbReference type="InterPro" id="IPR004143">
    <property type="entry name" value="BPL_LPL_catalytic"/>
</dbReference>
<dbReference type="PANTHER" id="PTHR12835">
    <property type="entry name" value="BIOTIN PROTEIN LIGASE"/>
    <property type="match status" value="1"/>
</dbReference>
<evidence type="ECO:0000256" key="1">
    <source>
        <dbReference type="ARBA" id="ARBA00022598"/>
    </source>
</evidence>
<dbReference type="PANTHER" id="PTHR12835:SF5">
    <property type="entry name" value="BIOTIN--PROTEIN LIGASE"/>
    <property type="match status" value="1"/>
</dbReference>
<keyword evidence="1 8" id="KW-0436">Ligase</keyword>
<reference evidence="8" key="2">
    <citation type="journal article" date="2021" name="PeerJ">
        <title>Extensive microbial diversity within the chicken gut microbiome revealed by metagenomics and culture.</title>
        <authorList>
            <person name="Gilroy R."/>
            <person name="Ravi A."/>
            <person name="Getino M."/>
            <person name="Pursley I."/>
            <person name="Horton D.L."/>
            <person name="Alikhan N.F."/>
            <person name="Baker D."/>
            <person name="Gharbi K."/>
            <person name="Hall N."/>
            <person name="Watson M."/>
            <person name="Adriaenssens E.M."/>
            <person name="Foster-Nyarko E."/>
            <person name="Jarju S."/>
            <person name="Secka A."/>
            <person name="Antonio M."/>
            <person name="Oren A."/>
            <person name="Chaudhuri R.R."/>
            <person name="La Ragione R."/>
            <person name="Hildebrand F."/>
            <person name="Pallen M.J."/>
        </authorList>
    </citation>
    <scope>NUCLEOTIDE SEQUENCE</scope>
    <source>
        <strain evidence="8">B3-4054</strain>
    </source>
</reference>
<dbReference type="Gene3D" id="3.30.930.10">
    <property type="entry name" value="Bira Bifunctional Protein, Domain 2"/>
    <property type="match status" value="1"/>
</dbReference>
<dbReference type="EMBL" id="JADIMS010000157">
    <property type="protein sequence ID" value="MBO8451142.1"/>
    <property type="molecule type" value="Genomic_DNA"/>
</dbReference>
<proteinExistence type="predicted"/>
<dbReference type="GO" id="GO:0004077">
    <property type="term" value="F:biotin--[biotin carboxyl-carrier protein] ligase activity"/>
    <property type="evidence" value="ECO:0007669"/>
    <property type="project" value="UniProtKB-EC"/>
</dbReference>
<evidence type="ECO:0000256" key="6">
    <source>
        <dbReference type="ARBA" id="ARBA00047846"/>
    </source>
</evidence>
<dbReference type="InterPro" id="IPR045864">
    <property type="entry name" value="aa-tRNA-synth_II/BPL/LPL"/>
</dbReference>
<feature type="domain" description="BPL/LPL catalytic" evidence="7">
    <location>
        <begin position="16"/>
        <end position="198"/>
    </location>
</feature>
<dbReference type="Pfam" id="PF03099">
    <property type="entry name" value="BPL_LplA_LipB"/>
    <property type="match status" value="1"/>
</dbReference>
<gene>
    <name evidence="8" type="ORF">IAA96_08570</name>
</gene>
<evidence type="ECO:0000259" key="7">
    <source>
        <dbReference type="PROSITE" id="PS51733"/>
    </source>
</evidence>
<evidence type="ECO:0000256" key="4">
    <source>
        <dbReference type="ARBA" id="ARBA00023267"/>
    </source>
</evidence>
<dbReference type="GO" id="GO:0005737">
    <property type="term" value="C:cytoplasm"/>
    <property type="evidence" value="ECO:0007669"/>
    <property type="project" value="TreeGrafter"/>
</dbReference>
<dbReference type="PROSITE" id="PS51733">
    <property type="entry name" value="BPL_LPL_CATALYTIC"/>
    <property type="match status" value="1"/>
</dbReference>